<keyword evidence="1" id="KW-1133">Transmembrane helix</keyword>
<dbReference type="Proteomes" id="UP000078225">
    <property type="component" value="Unassembled WGS sequence"/>
</dbReference>
<keyword evidence="1" id="KW-0812">Transmembrane</keyword>
<evidence type="ECO:0000313" key="3">
    <source>
        <dbReference type="Proteomes" id="UP000078225"/>
    </source>
</evidence>
<keyword evidence="1" id="KW-0472">Membrane</keyword>
<organism evidence="2 3">
    <name type="scientific">Mangrovibacter phragmitis</name>
    <dbReference type="NCBI Taxonomy" id="1691903"/>
    <lineage>
        <taxon>Bacteria</taxon>
        <taxon>Pseudomonadati</taxon>
        <taxon>Pseudomonadota</taxon>
        <taxon>Gammaproteobacteria</taxon>
        <taxon>Enterobacterales</taxon>
        <taxon>Enterobacteriaceae</taxon>
        <taxon>Mangrovibacter</taxon>
    </lineage>
</organism>
<feature type="transmembrane region" description="Helical" evidence="1">
    <location>
        <begin position="49"/>
        <end position="70"/>
    </location>
</feature>
<dbReference type="RefSeq" id="WP_064598125.1">
    <property type="nucleotide sequence ID" value="NZ_LYRP01000016.1"/>
</dbReference>
<dbReference type="EMBL" id="LYRP01000016">
    <property type="protein sequence ID" value="OAT76783.1"/>
    <property type="molecule type" value="Genomic_DNA"/>
</dbReference>
<dbReference type="OrthoDB" id="6479127at2"/>
<gene>
    <name evidence="2" type="ORF">A9B99_22625</name>
</gene>
<accession>A0A1B7L368</accession>
<dbReference type="AlphaFoldDB" id="A0A1B7L368"/>
<sequence>MLWLIPDIPEMRPFSRPDNKKLSVVLLVMLTLGGGGSLFLGEVTSYGQIFLYGILPAFFVWSLVYGYIWLRYQQLVNSMLLWNNETEQTKLRWRHWCIRQWCIVGNVVLTAEENGVKALLGDYAKIPAYPQKTRPLHTRLPYIHHRFQYVDEQMEKQCPGYRHFLHTVKIMLAEPKQQSQVSMAIYAQWDLYPEYITSIDEALSDTDGGKTTLVICLQDWQSESNTKYSEFITAQLISPAEQVLQYALPVQAGVGRVLSSDDLKNALNIFSEYILVPSVELHHIWLTGLNSEDRITVIRHASERQWQLPHKQPFHSIDYSFGPPGPLSFPLSVALMVDAAIHTEKIQLVISGQKESGYSLCLITRELFS</sequence>
<dbReference type="STRING" id="1691903.A9B99_22625"/>
<evidence type="ECO:0000313" key="2">
    <source>
        <dbReference type="EMBL" id="OAT76783.1"/>
    </source>
</evidence>
<evidence type="ECO:0000256" key="1">
    <source>
        <dbReference type="SAM" id="Phobius"/>
    </source>
</evidence>
<keyword evidence="3" id="KW-1185">Reference proteome</keyword>
<proteinExistence type="predicted"/>
<protein>
    <submittedName>
        <fullName evidence="2">Uncharacterized protein</fullName>
    </submittedName>
</protein>
<reference evidence="3" key="1">
    <citation type="submission" date="2016-05" db="EMBL/GenBank/DDBJ databases">
        <authorList>
            <person name="Behera P."/>
            <person name="Vaishampayan P."/>
            <person name="Singh N."/>
            <person name="Raina V."/>
            <person name="Suar M."/>
            <person name="Pattnaik A."/>
            <person name="Rastogi G."/>
        </authorList>
    </citation>
    <scope>NUCLEOTIDE SEQUENCE [LARGE SCALE GENOMIC DNA]</scope>
    <source>
        <strain evidence="3">MP23</strain>
    </source>
</reference>
<comment type="caution">
    <text evidence="2">The sequence shown here is derived from an EMBL/GenBank/DDBJ whole genome shotgun (WGS) entry which is preliminary data.</text>
</comment>
<name>A0A1B7L368_9ENTR</name>
<feature type="transmembrane region" description="Helical" evidence="1">
    <location>
        <begin position="21"/>
        <end position="43"/>
    </location>
</feature>